<organism evidence="2">
    <name type="scientific">human gut metagenome</name>
    <dbReference type="NCBI Taxonomy" id="408170"/>
    <lineage>
        <taxon>unclassified sequences</taxon>
        <taxon>metagenomes</taxon>
        <taxon>organismal metagenomes</taxon>
    </lineage>
</organism>
<dbReference type="InterPro" id="IPR022664">
    <property type="entry name" value="DapB_N_CS"/>
</dbReference>
<evidence type="ECO:0000259" key="1">
    <source>
        <dbReference type="Pfam" id="PF05173"/>
    </source>
</evidence>
<dbReference type="EMBL" id="AZMM01003887">
    <property type="protein sequence ID" value="ETJ42147.1"/>
    <property type="molecule type" value="Genomic_DNA"/>
</dbReference>
<dbReference type="SUPFAM" id="SSF55347">
    <property type="entry name" value="Glyceraldehyde-3-phosphate dehydrogenase-like, C-terminal domain"/>
    <property type="match status" value="1"/>
</dbReference>
<reference evidence="2" key="1">
    <citation type="submission" date="2013-12" db="EMBL/GenBank/DDBJ databases">
        <title>A Varibaculum cambriense genome reconstructed from a premature infant gut community with otherwise low bacterial novelty that shifts toward anaerobic metabolism during the third week of life.</title>
        <authorList>
            <person name="Brown C.T."/>
            <person name="Sharon I."/>
            <person name="Thomas B.C."/>
            <person name="Castelle C.J."/>
            <person name="Morowitz M.J."/>
            <person name="Banfield J.F."/>
        </authorList>
    </citation>
    <scope>NUCLEOTIDE SEQUENCE</scope>
</reference>
<dbReference type="Gene3D" id="3.30.360.10">
    <property type="entry name" value="Dihydrodipicolinate Reductase, domain 2"/>
    <property type="match status" value="1"/>
</dbReference>
<feature type="non-terminal residue" evidence="2">
    <location>
        <position position="1"/>
    </location>
</feature>
<evidence type="ECO:0000313" key="2">
    <source>
        <dbReference type="EMBL" id="ETJ42147.1"/>
    </source>
</evidence>
<gene>
    <name evidence="2" type="ORF">Q604_UNBC03887G0001</name>
</gene>
<dbReference type="AlphaFoldDB" id="W1YI46"/>
<dbReference type="InterPro" id="IPR022663">
    <property type="entry name" value="DapB_C"/>
</dbReference>
<sequence length="77" mass="8330">MVMMMKVSAELAPYFPNVEIIELHHNHKYDAPSGTSILTAGFVKSTITSGLLVSRTSSMEAFIVIPNCSMPATEPTS</sequence>
<name>W1YI46_9ZZZZ</name>
<comment type="caution">
    <text evidence="2">The sequence shown here is derived from an EMBL/GenBank/DDBJ whole genome shotgun (WGS) entry which is preliminary data.</text>
</comment>
<dbReference type="GO" id="GO:0009089">
    <property type="term" value="P:lysine biosynthetic process via diaminopimelate"/>
    <property type="evidence" value="ECO:0007669"/>
    <property type="project" value="InterPro"/>
</dbReference>
<dbReference type="Pfam" id="PF05173">
    <property type="entry name" value="DapB_C"/>
    <property type="match status" value="1"/>
</dbReference>
<protein>
    <submittedName>
        <fullName evidence="2">Dihydrodipicolinate reductase</fullName>
    </submittedName>
</protein>
<feature type="non-terminal residue" evidence="2">
    <location>
        <position position="77"/>
    </location>
</feature>
<dbReference type="GO" id="GO:0008839">
    <property type="term" value="F:4-hydroxy-tetrahydrodipicolinate reductase"/>
    <property type="evidence" value="ECO:0007669"/>
    <property type="project" value="InterPro"/>
</dbReference>
<proteinExistence type="predicted"/>
<dbReference type="PROSITE" id="PS01298">
    <property type="entry name" value="DAPB"/>
    <property type="match status" value="1"/>
</dbReference>
<accession>W1YI46</accession>
<feature type="domain" description="Dihydrodipicolinate reductase C-terminal" evidence="1">
    <location>
        <begin position="2"/>
        <end position="48"/>
    </location>
</feature>